<dbReference type="InterPro" id="IPR013078">
    <property type="entry name" value="His_Pase_superF_clade-1"/>
</dbReference>
<evidence type="ECO:0000256" key="1">
    <source>
        <dbReference type="ARBA" id="ARBA00022801"/>
    </source>
</evidence>
<dbReference type="InterPro" id="IPR029033">
    <property type="entry name" value="His_PPase_superfam"/>
</dbReference>
<dbReference type="PANTHER" id="PTHR46517:SF1">
    <property type="entry name" value="FRUCTOSE-2,6-BISPHOSPHATASE TIGAR"/>
    <property type="match status" value="1"/>
</dbReference>
<sequence>MLETRQATFTFIRHGESQGNVRPVWAGQTDDELSELGKEQANALGEWFAENETKFDRIYVSKLKRARQTAEAIQHHANPTPPLIEEQSLHEIDFGDADGKPYVADPIRGHSLEEHYKEGIYPHIHNRTDRFPGGESKDDVARRAERVIQDLIIPMITKDTTDTHIAIVSHGVFLKELFYELHRQSGELVQYKCLDTTGWTRMKINILKLQGREDVRLPIILEVMHVNKREHWPTRTER</sequence>
<dbReference type="SUPFAM" id="SSF53254">
    <property type="entry name" value="Phosphoglycerate mutase-like"/>
    <property type="match status" value="1"/>
</dbReference>
<dbReference type="Pfam" id="PF00300">
    <property type="entry name" value="His_Phos_1"/>
    <property type="match status" value="1"/>
</dbReference>
<dbReference type="Proteomes" id="UP001498398">
    <property type="component" value="Unassembled WGS sequence"/>
</dbReference>
<dbReference type="EMBL" id="JBANRG010000008">
    <property type="protein sequence ID" value="KAK7464402.1"/>
    <property type="molecule type" value="Genomic_DNA"/>
</dbReference>
<keyword evidence="1" id="KW-0378">Hydrolase</keyword>
<accession>A0ABR1JQ78</accession>
<dbReference type="InterPro" id="IPR051695">
    <property type="entry name" value="Phosphoglycerate_Mutase"/>
</dbReference>
<name>A0ABR1JQ78_9AGAR</name>
<dbReference type="Gene3D" id="3.40.50.1240">
    <property type="entry name" value="Phosphoglycerate mutase-like"/>
    <property type="match status" value="1"/>
</dbReference>
<proteinExistence type="predicted"/>
<dbReference type="SMART" id="SM00855">
    <property type="entry name" value="PGAM"/>
    <property type="match status" value="1"/>
</dbReference>
<dbReference type="PANTHER" id="PTHR46517">
    <property type="entry name" value="FRUCTOSE-2,6-BISPHOSPHATASE TIGAR"/>
    <property type="match status" value="1"/>
</dbReference>
<gene>
    <name evidence="2" type="ORF">VKT23_006566</name>
</gene>
<protein>
    <recommendedName>
        <fullName evidence="4">Phosphoglycerate mutase</fullName>
    </recommendedName>
</protein>
<reference evidence="2 3" key="1">
    <citation type="submission" date="2024-01" db="EMBL/GenBank/DDBJ databases">
        <title>A draft genome for the cacao thread blight pathogen Marasmiellus scandens.</title>
        <authorList>
            <person name="Baruah I.K."/>
            <person name="Leung J."/>
            <person name="Bukari Y."/>
            <person name="Amoako-Attah I."/>
            <person name="Meinhardt L.W."/>
            <person name="Bailey B.A."/>
            <person name="Cohen S.P."/>
        </authorList>
    </citation>
    <scope>NUCLEOTIDE SEQUENCE [LARGE SCALE GENOMIC DNA]</scope>
    <source>
        <strain evidence="2 3">GH-19</strain>
    </source>
</reference>
<evidence type="ECO:0008006" key="4">
    <source>
        <dbReference type="Google" id="ProtNLM"/>
    </source>
</evidence>
<organism evidence="2 3">
    <name type="scientific">Marasmiellus scandens</name>
    <dbReference type="NCBI Taxonomy" id="2682957"/>
    <lineage>
        <taxon>Eukaryota</taxon>
        <taxon>Fungi</taxon>
        <taxon>Dikarya</taxon>
        <taxon>Basidiomycota</taxon>
        <taxon>Agaricomycotina</taxon>
        <taxon>Agaricomycetes</taxon>
        <taxon>Agaricomycetidae</taxon>
        <taxon>Agaricales</taxon>
        <taxon>Marasmiineae</taxon>
        <taxon>Omphalotaceae</taxon>
        <taxon>Marasmiellus</taxon>
    </lineage>
</organism>
<evidence type="ECO:0000313" key="2">
    <source>
        <dbReference type="EMBL" id="KAK7464402.1"/>
    </source>
</evidence>
<evidence type="ECO:0000313" key="3">
    <source>
        <dbReference type="Proteomes" id="UP001498398"/>
    </source>
</evidence>
<keyword evidence="3" id="KW-1185">Reference proteome</keyword>
<comment type="caution">
    <text evidence="2">The sequence shown here is derived from an EMBL/GenBank/DDBJ whole genome shotgun (WGS) entry which is preliminary data.</text>
</comment>
<dbReference type="CDD" id="cd07067">
    <property type="entry name" value="HP_PGM_like"/>
    <property type="match status" value="1"/>
</dbReference>